<dbReference type="AlphaFoldDB" id="A0A8J6L9S0"/>
<reference evidence="2" key="2">
    <citation type="submission" date="2021-08" db="EMBL/GenBank/DDBJ databases">
        <authorList>
            <person name="Eriksson T."/>
        </authorList>
    </citation>
    <scope>NUCLEOTIDE SEQUENCE</scope>
    <source>
        <strain evidence="2">Stoneville</strain>
        <tissue evidence="2">Whole head</tissue>
    </source>
</reference>
<sequence>MRNSSDIFCLKEPKTGENDGSRIFSVNGSCFSKINRRQHTSSDVFQFGCPKETQQDFQIPETSEIHEIPESSAQSENFEVPEMIDPVEKPKIASVDIPLEKGSGEPVVSSSSMRRNPLTGVGVEDDEKRSTRRRRDLRAGKWLW</sequence>
<proteinExistence type="predicted"/>
<dbReference type="OrthoDB" id="6712682at2759"/>
<dbReference type="Proteomes" id="UP000719412">
    <property type="component" value="Unassembled WGS sequence"/>
</dbReference>
<comment type="caution">
    <text evidence="2">The sequence shown here is derived from an EMBL/GenBank/DDBJ whole genome shotgun (WGS) entry which is preliminary data.</text>
</comment>
<protein>
    <submittedName>
        <fullName evidence="2">Uncharacterized protein</fullName>
    </submittedName>
</protein>
<organism evidence="2 3">
    <name type="scientific">Tenebrio molitor</name>
    <name type="common">Yellow mealworm beetle</name>
    <dbReference type="NCBI Taxonomy" id="7067"/>
    <lineage>
        <taxon>Eukaryota</taxon>
        <taxon>Metazoa</taxon>
        <taxon>Ecdysozoa</taxon>
        <taxon>Arthropoda</taxon>
        <taxon>Hexapoda</taxon>
        <taxon>Insecta</taxon>
        <taxon>Pterygota</taxon>
        <taxon>Neoptera</taxon>
        <taxon>Endopterygota</taxon>
        <taxon>Coleoptera</taxon>
        <taxon>Polyphaga</taxon>
        <taxon>Cucujiformia</taxon>
        <taxon>Tenebrionidae</taxon>
        <taxon>Tenebrio</taxon>
    </lineage>
</organism>
<evidence type="ECO:0000313" key="3">
    <source>
        <dbReference type="Proteomes" id="UP000719412"/>
    </source>
</evidence>
<reference evidence="2" key="1">
    <citation type="journal article" date="2020" name="J Insects Food Feed">
        <title>The yellow mealworm (Tenebrio molitor) genome: a resource for the emerging insects as food and feed industry.</title>
        <authorList>
            <person name="Eriksson T."/>
            <person name="Andere A."/>
            <person name="Kelstrup H."/>
            <person name="Emery V."/>
            <person name="Picard C."/>
        </authorList>
    </citation>
    <scope>NUCLEOTIDE SEQUENCE</scope>
    <source>
        <strain evidence="2">Stoneville</strain>
        <tissue evidence="2">Whole head</tissue>
    </source>
</reference>
<name>A0A8J6L9S0_TENMO</name>
<accession>A0A8J6L9S0</accession>
<evidence type="ECO:0000313" key="2">
    <source>
        <dbReference type="EMBL" id="KAH0811283.1"/>
    </source>
</evidence>
<gene>
    <name evidence="2" type="ORF">GEV33_011510</name>
</gene>
<dbReference type="EMBL" id="JABDTM020026917">
    <property type="protein sequence ID" value="KAH0811283.1"/>
    <property type="molecule type" value="Genomic_DNA"/>
</dbReference>
<keyword evidence="3" id="KW-1185">Reference proteome</keyword>
<evidence type="ECO:0000256" key="1">
    <source>
        <dbReference type="SAM" id="MobiDB-lite"/>
    </source>
</evidence>
<feature type="region of interest" description="Disordered" evidence="1">
    <location>
        <begin position="94"/>
        <end position="144"/>
    </location>
</feature>